<keyword evidence="2" id="KW-1185">Reference proteome</keyword>
<protein>
    <submittedName>
        <fullName evidence="1">Uncharacterized protein</fullName>
    </submittedName>
</protein>
<evidence type="ECO:0000313" key="2">
    <source>
        <dbReference type="Proteomes" id="UP000198397"/>
    </source>
</evidence>
<proteinExistence type="predicted"/>
<dbReference type="Proteomes" id="UP000198397">
    <property type="component" value="Unassembled WGS sequence"/>
</dbReference>
<dbReference type="OrthoDB" id="376607at2157"/>
<organism evidence="1 2">
    <name type="scientific">Halorubrum vacuolatum</name>
    <name type="common">Natronobacterium vacuolatum</name>
    <dbReference type="NCBI Taxonomy" id="63740"/>
    <lineage>
        <taxon>Archaea</taxon>
        <taxon>Methanobacteriati</taxon>
        <taxon>Methanobacteriota</taxon>
        <taxon>Stenosarchaea group</taxon>
        <taxon>Halobacteria</taxon>
        <taxon>Halobacteriales</taxon>
        <taxon>Haloferacaceae</taxon>
        <taxon>Halorubrum</taxon>
    </lineage>
</organism>
<sequence length="136" mass="15151">MQRIADDRREIYVHPGATVDDLPITDEVPIPPVAKADPFVPDNMQDPKIYTGDVIAGVSNGEVAFVELIVDKLEDGVIVAPLDRGMPTYIPDNLFSARILRADRMHIFEAIGTEVEPPDVEFDITKLETPTEERPR</sequence>
<gene>
    <name evidence="1" type="ORF">SAMN06264855_104203</name>
</gene>
<dbReference type="RefSeq" id="WP_089384237.1">
    <property type="nucleotide sequence ID" value="NZ_FZNQ01000004.1"/>
</dbReference>
<dbReference type="EMBL" id="FZNQ01000004">
    <property type="protein sequence ID" value="SNR39130.1"/>
    <property type="molecule type" value="Genomic_DNA"/>
</dbReference>
<evidence type="ECO:0000313" key="1">
    <source>
        <dbReference type="EMBL" id="SNR39130.1"/>
    </source>
</evidence>
<accession>A0A238VXV5</accession>
<reference evidence="1 2" key="1">
    <citation type="submission" date="2017-06" db="EMBL/GenBank/DDBJ databases">
        <authorList>
            <person name="Kim H.J."/>
            <person name="Triplett B.A."/>
        </authorList>
    </citation>
    <scope>NUCLEOTIDE SEQUENCE [LARGE SCALE GENOMIC DNA]</scope>
    <source>
        <strain evidence="1 2">DSM 8800</strain>
    </source>
</reference>
<name>A0A238VXV5_HALVU</name>
<dbReference type="AlphaFoldDB" id="A0A238VXV5"/>